<organism evidence="7 8">
    <name type="scientific">Ferrovibrio xuzhouensis</name>
    <dbReference type="NCBI Taxonomy" id="1576914"/>
    <lineage>
        <taxon>Bacteria</taxon>
        <taxon>Pseudomonadati</taxon>
        <taxon>Pseudomonadota</taxon>
        <taxon>Alphaproteobacteria</taxon>
        <taxon>Rhodospirillales</taxon>
        <taxon>Rhodospirillaceae</taxon>
        <taxon>Ferrovibrio</taxon>
    </lineage>
</organism>
<dbReference type="PROSITE" id="PS50111">
    <property type="entry name" value="CHEMOTAXIS_TRANSDUC_2"/>
    <property type="match status" value="1"/>
</dbReference>
<accession>A0ABV7VFD6</accession>
<dbReference type="PANTHER" id="PTHR43531:SF14">
    <property type="entry name" value="METHYL-ACCEPTING CHEMOTAXIS PROTEIN I-RELATED"/>
    <property type="match status" value="1"/>
</dbReference>
<feature type="domain" description="HAMP" evidence="6">
    <location>
        <begin position="224"/>
        <end position="277"/>
    </location>
</feature>
<dbReference type="Pfam" id="PF00672">
    <property type="entry name" value="HAMP"/>
    <property type="match status" value="1"/>
</dbReference>
<evidence type="ECO:0000256" key="4">
    <source>
        <dbReference type="SAM" id="Phobius"/>
    </source>
</evidence>
<evidence type="ECO:0000313" key="8">
    <source>
        <dbReference type="Proteomes" id="UP001595711"/>
    </source>
</evidence>
<dbReference type="Gene3D" id="1.10.287.950">
    <property type="entry name" value="Methyl-accepting chemotaxis protein"/>
    <property type="match status" value="1"/>
</dbReference>
<dbReference type="InterPro" id="IPR004090">
    <property type="entry name" value="Chemotax_Me-accpt_rcpt"/>
</dbReference>
<feature type="domain" description="Methyl-accepting transducer" evidence="5">
    <location>
        <begin position="401"/>
        <end position="630"/>
    </location>
</feature>
<dbReference type="InterPro" id="IPR004089">
    <property type="entry name" value="MCPsignal_dom"/>
</dbReference>
<evidence type="ECO:0000259" key="5">
    <source>
        <dbReference type="PROSITE" id="PS50111"/>
    </source>
</evidence>
<dbReference type="PRINTS" id="PR00260">
    <property type="entry name" value="CHEMTRNSDUCR"/>
</dbReference>
<dbReference type="InterPro" id="IPR051310">
    <property type="entry name" value="MCP_chemotaxis"/>
</dbReference>
<dbReference type="InterPro" id="IPR003660">
    <property type="entry name" value="HAMP_dom"/>
</dbReference>
<dbReference type="PANTHER" id="PTHR43531">
    <property type="entry name" value="PROTEIN ICFG"/>
    <property type="match status" value="1"/>
</dbReference>
<feature type="transmembrane region" description="Helical" evidence="4">
    <location>
        <begin position="20"/>
        <end position="41"/>
    </location>
</feature>
<proteinExistence type="inferred from homology"/>
<dbReference type="CDD" id="cd11386">
    <property type="entry name" value="MCP_signal"/>
    <property type="match status" value="1"/>
</dbReference>
<dbReference type="RefSeq" id="WP_379724929.1">
    <property type="nucleotide sequence ID" value="NZ_JBHRYJ010000001.1"/>
</dbReference>
<evidence type="ECO:0000313" key="7">
    <source>
        <dbReference type="EMBL" id="MFC3675758.1"/>
    </source>
</evidence>
<comment type="caution">
    <text evidence="7">The sequence shown here is derived from an EMBL/GenBank/DDBJ whole genome shotgun (WGS) entry which is preliminary data.</text>
</comment>
<evidence type="ECO:0000259" key="6">
    <source>
        <dbReference type="PROSITE" id="PS50885"/>
    </source>
</evidence>
<dbReference type="Pfam" id="PF00015">
    <property type="entry name" value="MCPsignal"/>
    <property type="match status" value="1"/>
</dbReference>
<name>A0ABV7VFD6_9PROT</name>
<dbReference type="SMART" id="SM00304">
    <property type="entry name" value="HAMP"/>
    <property type="match status" value="2"/>
</dbReference>
<dbReference type="Pfam" id="PF18947">
    <property type="entry name" value="HAMP_2"/>
    <property type="match status" value="1"/>
</dbReference>
<evidence type="ECO:0000256" key="3">
    <source>
        <dbReference type="PROSITE-ProRule" id="PRU00284"/>
    </source>
</evidence>
<keyword evidence="1" id="KW-0488">Methylation</keyword>
<dbReference type="SUPFAM" id="SSF58104">
    <property type="entry name" value="Methyl-accepting chemotaxis protein (MCP) signaling domain"/>
    <property type="match status" value="1"/>
</dbReference>
<feature type="transmembrane region" description="Helical" evidence="4">
    <location>
        <begin position="202"/>
        <end position="226"/>
    </location>
</feature>
<sequence>MTQADQRQTGMKQAGIRFGINARLGIVFAVLLAVFAGYGLLAMTDMSRLNASATDIRLNRLPTLQAADALGTAVAQFRVGEARAILEDDPAMLAGVETALQQQETQIGRLVTQYGTLLASPDERTAYGRLAPSWASYLETDRVLRGLASRNDDVAARQLYDGQSETAYQDLLSALSGLHDRVAAQTMDAASHGEEIYDHARLLMSLAGALALLVVIGAVAMVMLLVSRRLRRLEGRMAALAEKDYGAAVPYTGAGDEIGAMARALLVFRDGLKEADRLHDEQVAAQRRRTAEIRTQLERERLAGAEIADLVAAVSRGEVSRRLSVADKDGMFLAMAEGINRLADAIERIMTQVGDVLGAMADGDLTRRIDGDFDGVFGRIKDDTNGMAARLAAIITELGDAAREVQAVSAEISGGSVNLAERTESQAASVEQTAASMNELTVTVKQNAESAGFADRLAATAHAAADRGRTAIGAVTQSMTRIETVAGRIGGIVSLIEEISFQTNLLALNAAVEAARAGEAGRGFAVVAQEVRSLAQRAAAASKDIKTLIAESNAEVGEGGQRVAQAGHSLEDIVAAVGKVSSIVAEIAAASQEQATGLEQINAAVDLMDQATQHNGSLAEQTATSARVLADQAERLAGQVQFFRTVAPAPALPQPAARLALPKPAKTEPADSAAPLPFIQPPARFAVPAPDMGYGQAAE</sequence>
<keyword evidence="4" id="KW-0812">Transmembrane</keyword>
<gene>
    <name evidence="7" type="ORF">ACFOOQ_09410</name>
</gene>
<keyword evidence="4" id="KW-0472">Membrane</keyword>
<comment type="similarity">
    <text evidence="2">Belongs to the methyl-accepting chemotaxis (MCP) protein family.</text>
</comment>
<dbReference type="InterPro" id="IPR024478">
    <property type="entry name" value="HlyB_4HB_MCP"/>
</dbReference>
<dbReference type="EMBL" id="JBHRYJ010000001">
    <property type="protein sequence ID" value="MFC3675758.1"/>
    <property type="molecule type" value="Genomic_DNA"/>
</dbReference>
<dbReference type="PROSITE" id="PS50885">
    <property type="entry name" value="HAMP"/>
    <property type="match status" value="2"/>
</dbReference>
<protein>
    <submittedName>
        <fullName evidence="7">Methyl-accepting chemotaxis protein</fullName>
    </submittedName>
</protein>
<keyword evidence="4" id="KW-1133">Transmembrane helix</keyword>
<dbReference type="SUPFAM" id="SSF158472">
    <property type="entry name" value="HAMP domain-like"/>
    <property type="match status" value="1"/>
</dbReference>
<keyword evidence="8" id="KW-1185">Reference proteome</keyword>
<dbReference type="Pfam" id="PF12729">
    <property type="entry name" value="4HB_MCP_1"/>
    <property type="match status" value="1"/>
</dbReference>
<dbReference type="Proteomes" id="UP001595711">
    <property type="component" value="Unassembled WGS sequence"/>
</dbReference>
<feature type="domain" description="HAMP" evidence="6">
    <location>
        <begin position="344"/>
        <end position="396"/>
    </location>
</feature>
<keyword evidence="3" id="KW-0807">Transducer</keyword>
<dbReference type="SMART" id="SM00283">
    <property type="entry name" value="MA"/>
    <property type="match status" value="1"/>
</dbReference>
<dbReference type="Gene3D" id="6.10.340.10">
    <property type="match status" value="1"/>
</dbReference>
<evidence type="ECO:0000256" key="1">
    <source>
        <dbReference type="ARBA" id="ARBA00022481"/>
    </source>
</evidence>
<evidence type="ECO:0000256" key="2">
    <source>
        <dbReference type="ARBA" id="ARBA00029447"/>
    </source>
</evidence>
<reference evidence="8" key="1">
    <citation type="journal article" date="2019" name="Int. J. Syst. Evol. Microbiol.">
        <title>The Global Catalogue of Microorganisms (GCM) 10K type strain sequencing project: providing services to taxonomists for standard genome sequencing and annotation.</title>
        <authorList>
            <consortium name="The Broad Institute Genomics Platform"/>
            <consortium name="The Broad Institute Genome Sequencing Center for Infectious Disease"/>
            <person name="Wu L."/>
            <person name="Ma J."/>
        </authorList>
    </citation>
    <scope>NUCLEOTIDE SEQUENCE [LARGE SCALE GENOMIC DNA]</scope>
    <source>
        <strain evidence="8">KCTC 42182</strain>
    </source>
</reference>